<evidence type="ECO:0000256" key="1">
    <source>
        <dbReference type="SAM" id="Phobius"/>
    </source>
</evidence>
<organism evidence="2 3">
    <name type="scientific">Dendrobium chrysotoxum</name>
    <name type="common">Orchid</name>
    <dbReference type="NCBI Taxonomy" id="161865"/>
    <lineage>
        <taxon>Eukaryota</taxon>
        <taxon>Viridiplantae</taxon>
        <taxon>Streptophyta</taxon>
        <taxon>Embryophyta</taxon>
        <taxon>Tracheophyta</taxon>
        <taxon>Spermatophyta</taxon>
        <taxon>Magnoliopsida</taxon>
        <taxon>Liliopsida</taxon>
        <taxon>Asparagales</taxon>
        <taxon>Orchidaceae</taxon>
        <taxon>Epidendroideae</taxon>
        <taxon>Malaxideae</taxon>
        <taxon>Dendrobiinae</taxon>
        <taxon>Dendrobium</taxon>
    </lineage>
</organism>
<dbReference type="AlphaFoldDB" id="A0AAV7HRS2"/>
<gene>
    <name evidence="2" type="ORF">IEQ34_000202</name>
</gene>
<evidence type="ECO:0000313" key="3">
    <source>
        <dbReference type="Proteomes" id="UP000775213"/>
    </source>
</evidence>
<feature type="transmembrane region" description="Helical" evidence="1">
    <location>
        <begin position="264"/>
        <end position="284"/>
    </location>
</feature>
<feature type="transmembrane region" description="Helical" evidence="1">
    <location>
        <begin position="96"/>
        <end position="114"/>
    </location>
</feature>
<evidence type="ECO:0000313" key="2">
    <source>
        <dbReference type="EMBL" id="KAH0470479.1"/>
    </source>
</evidence>
<sequence length="304" mass="36606">MLQQIISYRLNILGNVLEKKSAVSNPFSFYLVMDILGRNLQVIVPWCMYFIDDILLVDKTREGVDVECFMHINSYFIYFIIILFNLFNYYSILYEIFVIIYISNIFKIFFIDGFRPKKVTSGSASFIRQNSRHINRYNAPYISWKKILKELCDMWFREFEKEFYWLPQRNDKIKKILRSIGGLTCETYLQILESQASDHFGLVYCVIENINIRASAIFYFCYKFMMDFWWVIHRKWRYDEMFQISNKNLPPEFLMNNPPEFQPIFLISLILNLMHTIIMCVNNIQYDILSCRKNIGINRSIKLE</sequence>
<dbReference type="Proteomes" id="UP000775213">
    <property type="component" value="Unassembled WGS sequence"/>
</dbReference>
<keyword evidence="1" id="KW-0472">Membrane</keyword>
<protein>
    <recommendedName>
        <fullName evidence="4">Reverse transcriptase domain-containing protein</fullName>
    </recommendedName>
</protein>
<evidence type="ECO:0008006" key="4">
    <source>
        <dbReference type="Google" id="ProtNLM"/>
    </source>
</evidence>
<feature type="transmembrane region" description="Helical" evidence="1">
    <location>
        <begin position="216"/>
        <end position="232"/>
    </location>
</feature>
<feature type="transmembrane region" description="Helical" evidence="1">
    <location>
        <begin position="72"/>
        <end position="90"/>
    </location>
</feature>
<keyword evidence="3" id="KW-1185">Reference proteome</keyword>
<name>A0AAV7HRS2_DENCH</name>
<keyword evidence="1" id="KW-1133">Transmembrane helix</keyword>
<accession>A0AAV7HRS2</accession>
<reference evidence="2 3" key="1">
    <citation type="journal article" date="2021" name="Hortic Res">
        <title>Chromosome-scale assembly of the Dendrobium chrysotoxum genome enhances the understanding of orchid evolution.</title>
        <authorList>
            <person name="Zhang Y."/>
            <person name="Zhang G.Q."/>
            <person name="Zhang D."/>
            <person name="Liu X.D."/>
            <person name="Xu X.Y."/>
            <person name="Sun W.H."/>
            <person name="Yu X."/>
            <person name="Zhu X."/>
            <person name="Wang Z.W."/>
            <person name="Zhao X."/>
            <person name="Zhong W.Y."/>
            <person name="Chen H."/>
            <person name="Yin W.L."/>
            <person name="Huang T."/>
            <person name="Niu S.C."/>
            <person name="Liu Z.J."/>
        </authorList>
    </citation>
    <scope>NUCLEOTIDE SEQUENCE [LARGE SCALE GENOMIC DNA]</scope>
    <source>
        <strain evidence="2">Lindl</strain>
    </source>
</reference>
<proteinExistence type="predicted"/>
<comment type="caution">
    <text evidence="2">The sequence shown here is derived from an EMBL/GenBank/DDBJ whole genome shotgun (WGS) entry which is preliminary data.</text>
</comment>
<keyword evidence="1" id="KW-0812">Transmembrane</keyword>
<dbReference type="EMBL" id="JAGFBR010000001">
    <property type="protein sequence ID" value="KAH0470479.1"/>
    <property type="molecule type" value="Genomic_DNA"/>
</dbReference>